<dbReference type="STRING" id="161355.PS9374_03469"/>
<comment type="caution">
    <text evidence="2">The sequence shown here is derived from an EMBL/GenBank/DDBJ whole genome shotgun (WGS) entry which is preliminary data.</text>
</comment>
<evidence type="ECO:0000313" key="2">
    <source>
        <dbReference type="EMBL" id="GAT67810.1"/>
    </source>
</evidence>
<organism evidence="2 3">
    <name type="scientific">Planomonospora sphaerica</name>
    <dbReference type="NCBI Taxonomy" id="161355"/>
    <lineage>
        <taxon>Bacteria</taxon>
        <taxon>Bacillati</taxon>
        <taxon>Actinomycetota</taxon>
        <taxon>Actinomycetes</taxon>
        <taxon>Streptosporangiales</taxon>
        <taxon>Streptosporangiaceae</taxon>
        <taxon>Planomonospora</taxon>
    </lineage>
</organism>
<sequence length="210" mass="22433">MDEREAPRRRLARLMTERRDELGLYWNDVAERAGLTKEGLRSVRGGVGTMRPPTKRGIEAALRWARGSVDRILEGGAPVALEDDTATRAAVPSALPAPPAGPAAGSPSAPGDAASRASGASDVVIDAAVLRSQLGALSEVGRRTGRTLGDMLVEGGYVSPLELALTPRRPDPVVEELKGDPDLPDEVKQRMLEGYRALRQEIAESLRKPD</sequence>
<accession>A0A171D8P8</accession>
<reference evidence="3" key="2">
    <citation type="submission" date="2016-04" db="EMBL/GenBank/DDBJ databases">
        <title>Planomonospora sphaerica JCM9374 whole genome shotgun sequence.</title>
        <authorList>
            <person name="Suzuki T."/>
            <person name="Dohra H."/>
            <person name="Kodani S."/>
        </authorList>
    </citation>
    <scope>NUCLEOTIDE SEQUENCE [LARGE SCALE GENOMIC DNA]</scope>
    <source>
        <strain evidence="3">JCM 9374</strain>
    </source>
</reference>
<evidence type="ECO:0000256" key="1">
    <source>
        <dbReference type="SAM" id="MobiDB-lite"/>
    </source>
</evidence>
<name>A0A171D8P8_9ACTN</name>
<dbReference type="EMBL" id="BDCX01000008">
    <property type="protein sequence ID" value="GAT67810.1"/>
    <property type="molecule type" value="Genomic_DNA"/>
</dbReference>
<feature type="compositionally biased region" description="Low complexity" evidence="1">
    <location>
        <begin position="102"/>
        <end position="116"/>
    </location>
</feature>
<keyword evidence="3" id="KW-1185">Reference proteome</keyword>
<proteinExistence type="predicted"/>
<reference evidence="2 3" key="1">
    <citation type="journal article" date="2016" name="Genome Announc.">
        <title>Draft Genome Sequence of Planomonospora sphaerica JCM9374, a Rare Actinomycete.</title>
        <authorList>
            <person name="Dohra H."/>
            <person name="Suzuki T."/>
            <person name="Inoue Y."/>
            <person name="Kodani S."/>
        </authorList>
    </citation>
    <scope>NUCLEOTIDE SEQUENCE [LARGE SCALE GENOMIC DNA]</scope>
    <source>
        <strain evidence="2 3">JCM 9374</strain>
    </source>
</reference>
<gene>
    <name evidence="2" type="ORF">PS9374_03469</name>
</gene>
<protein>
    <submittedName>
        <fullName evidence="2">Uncharacterized protein</fullName>
    </submittedName>
</protein>
<feature type="region of interest" description="Disordered" evidence="1">
    <location>
        <begin position="92"/>
        <end position="116"/>
    </location>
</feature>
<dbReference type="Proteomes" id="UP000077701">
    <property type="component" value="Unassembled WGS sequence"/>
</dbReference>
<evidence type="ECO:0000313" key="3">
    <source>
        <dbReference type="Proteomes" id="UP000077701"/>
    </source>
</evidence>
<dbReference type="AlphaFoldDB" id="A0A171D8P8"/>
<dbReference type="RefSeq" id="WP_197287070.1">
    <property type="nucleotide sequence ID" value="NZ_BDCX01000008.1"/>
</dbReference>